<comment type="subunit">
    <text evidence="3">Homotetramer.</text>
</comment>
<proteinExistence type="inferred from homology"/>
<dbReference type="FunFam" id="3.90.1260.10:FF:000003">
    <property type="entry name" value="Argininosuccinate synthase"/>
    <property type="match status" value="1"/>
</dbReference>
<dbReference type="Gene3D" id="3.40.50.620">
    <property type="entry name" value="HUPs"/>
    <property type="match status" value="1"/>
</dbReference>
<evidence type="ECO:0000256" key="10">
    <source>
        <dbReference type="ARBA" id="ARBA00022741"/>
    </source>
</evidence>
<evidence type="ECO:0000256" key="6">
    <source>
        <dbReference type="ARBA" id="ARBA00022436"/>
    </source>
</evidence>
<dbReference type="Proteomes" id="UP000075882">
    <property type="component" value="Unassembled WGS sequence"/>
</dbReference>
<evidence type="ECO:0000256" key="9">
    <source>
        <dbReference type="ARBA" id="ARBA00022605"/>
    </source>
</evidence>
<evidence type="ECO:0000256" key="12">
    <source>
        <dbReference type="ARBA" id="ARBA00029916"/>
    </source>
</evidence>
<dbReference type="InterPro" id="IPR023434">
    <property type="entry name" value="Arginosuc_synth_type_1_subfam"/>
</dbReference>
<dbReference type="SUPFAM" id="SSF52402">
    <property type="entry name" value="Adenine nucleotide alpha hydrolases-like"/>
    <property type="match status" value="1"/>
</dbReference>
<evidence type="ECO:0000256" key="14">
    <source>
        <dbReference type="ARBA" id="ARBA00061285"/>
    </source>
</evidence>
<dbReference type="InterPro" id="IPR024074">
    <property type="entry name" value="AS_cat/multimer_dom_body"/>
</dbReference>
<dbReference type="InterPro" id="IPR048268">
    <property type="entry name" value="Arginosuc_syn_C"/>
</dbReference>
<dbReference type="CDD" id="cd01999">
    <property type="entry name" value="ASS"/>
    <property type="match status" value="1"/>
</dbReference>
<protein>
    <recommendedName>
        <fullName evidence="5">Argininosuccinate synthase</fullName>
        <ecNumber evidence="4">6.3.4.5</ecNumber>
    </recommendedName>
    <alternativeName>
        <fullName evidence="12">Citrulline--aspartate ligase</fullName>
    </alternativeName>
</protein>
<keyword evidence="11" id="KW-0067">ATP-binding</keyword>
<dbReference type="PANTHER" id="PTHR11587:SF2">
    <property type="entry name" value="ARGININOSUCCINATE SYNTHASE"/>
    <property type="match status" value="1"/>
</dbReference>
<dbReference type="InterPro" id="IPR014729">
    <property type="entry name" value="Rossmann-like_a/b/a_fold"/>
</dbReference>
<dbReference type="PROSITE" id="PS00565">
    <property type="entry name" value="ARGININOSUCCIN_SYN_2"/>
    <property type="match status" value="1"/>
</dbReference>
<dbReference type="PROSITE" id="PS00564">
    <property type="entry name" value="ARGININOSUCCIN_SYN_1"/>
    <property type="match status" value="1"/>
</dbReference>
<reference evidence="17" key="1">
    <citation type="submission" date="2022-08" db="UniProtKB">
        <authorList>
            <consortium name="EnsemblMetazoa"/>
        </authorList>
    </citation>
    <scope>IDENTIFICATION</scope>
</reference>
<dbReference type="GO" id="GO:0004055">
    <property type="term" value="F:argininosuccinate synthase activity"/>
    <property type="evidence" value="ECO:0007669"/>
    <property type="project" value="UniProtKB-EC"/>
</dbReference>
<dbReference type="PANTHER" id="PTHR11587">
    <property type="entry name" value="ARGININOSUCCINATE SYNTHASE"/>
    <property type="match status" value="1"/>
</dbReference>
<evidence type="ECO:0000256" key="5">
    <source>
        <dbReference type="ARBA" id="ARBA00014810"/>
    </source>
</evidence>
<comment type="catalytic activity">
    <reaction evidence="13">
        <text>L-citrulline + L-aspartate + ATP = 2-(N(omega)-L-arginino)succinate + AMP + diphosphate + H(+)</text>
        <dbReference type="Rhea" id="RHEA:10932"/>
        <dbReference type="ChEBI" id="CHEBI:15378"/>
        <dbReference type="ChEBI" id="CHEBI:29991"/>
        <dbReference type="ChEBI" id="CHEBI:30616"/>
        <dbReference type="ChEBI" id="CHEBI:33019"/>
        <dbReference type="ChEBI" id="CHEBI:57472"/>
        <dbReference type="ChEBI" id="CHEBI:57743"/>
        <dbReference type="ChEBI" id="CHEBI:456215"/>
        <dbReference type="EC" id="6.3.4.5"/>
    </reaction>
</comment>
<dbReference type="GO" id="GO:0000053">
    <property type="term" value="P:argininosuccinate metabolic process"/>
    <property type="evidence" value="ECO:0007669"/>
    <property type="project" value="TreeGrafter"/>
</dbReference>
<evidence type="ECO:0000256" key="3">
    <source>
        <dbReference type="ARBA" id="ARBA00011881"/>
    </source>
</evidence>
<keyword evidence="9" id="KW-0028">Amino-acid biosynthesis</keyword>
<dbReference type="GO" id="GO:0005524">
    <property type="term" value="F:ATP binding"/>
    <property type="evidence" value="ECO:0007669"/>
    <property type="project" value="UniProtKB-KW"/>
</dbReference>
<dbReference type="EC" id="6.3.4.5" evidence="4"/>
<comment type="pathway">
    <text evidence="1">Amino-acid biosynthesis; L-arginine biosynthesis; L-arginine from L-ornithine and carbamoyl phosphate: step 2/3.</text>
</comment>
<evidence type="ECO:0000259" key="16">
    <source>
        <dbReference type="Pfam" id="PF20979"/>
    </source>
</evidence>
<dbReference type="VEuPathDB" id="VectorBase:ACON2_029680"/>
<dbReference type="EnsemblMetazoa" id="ACOM037286-RA">
    <property type="protein sequence ID" value="ACOM037286-PA.1"/>
    <property type="gene ID" value="ACOM037286"/>
</dbReference>
<dbReference type="InterPro" id="IPR001518">
    <property type="entry name" value="Arginosuc_synth"/>
</dbReference>
<dbReference type="InterPro" id="IPR048267">
    <property type="entry name" value="Arginosuc_syn_N"/>
</dbReference>
<keyword evidence="10" id="KW-0547">Nucleotide-binding</keyword>
<feature type="domain" description="Arginosuccinate synthase C-terminal" evidence="16">
    <location>
        <begin position="218"/>
        <end position="439"/>
    </location>
</feature>
<evidence type="ECO:0000256" key="4">
    <source>
        <dbReference type="ARBA" id="ARBA00012286"/>
    </source>
</evidence>
<evidence type="ECO:0000256" key="2">
    <source>
        <dbReference type="ARBA" id="ARBA00005154"/>
    </source>
</evidence>
<keyword evidence="8" id="KW-0436">Ligase</keyword>
<dbReference type="AlphaFoldDB" id="A0A8W7PU82"/>
<sequence length="464" mass="52489">LPQLPLSCRLDQINRVNEHQRLINGRSSILYAPSHRKFTKMSKEKVLLAYSGGLDTSCILKWLLEQDYEVICFMADVGQTEDFAAAREKALKIGAADVVVKDMKDFFVEKFVWPAVQMGLIYEDRYLLGTSLARPCISKGLMDVAVQRGCSYISHGATGKGNDQIRFELSCYALSPTIRVIAPWRMETFCQRFQGRSDLLEYAKRSNIPVSATTKAPWSMDANIMHISYESGILEDPSVAAPEELYQLTQSPTRAPDTPTVAEIVFKAGLPVRVTELVSGRTMERPVDILAFLNKAGGEHGVGRIDIVENRYIGLKSRGVYETPGVTVLHCAHRDLEIYCLDREVLRVKKYLADRMADYVYNGYWYAPEAEYVRKCILESQKHVSGKVVVEMFKGHVMVTSRESMHSLYNQELASMEVHGNFSPYSSTGFIEINAVRLREHHRVFGTANMTKHFSRTESDMKLI</sequence>
<dbReference type="NCBIfam" id="NF001770">
    <property type="entry name" value="PRK00509.1"/>
    <property type="match status" value="1"/>
</dbReference>
<dbReference type="NCBIfam" id="TIGR00032">
    <property type="entry name" value="argG"/>
    <property type="match status" value="1"/>
</dbReference>
<dbReference type="GO" id="GO:0005737">
    <property type="term" value="C:cytoplasm"/>
    <property type="evidence" value="ECO:0007669"/>
    <property type="project" value="TreeGrafter"/>
</dbReference>
<keyword evidence="7" id="KW-0055">Arginine biosynthesis</keyword>
<dbReference type="Gene3D" id="3.90.1260.10">
    <property type="entry name" value="Argininosuccinate synthetase, chain A, domain 2"/>
    <property type="match status" value="1"/>
</dbReference>
<dbReference type="GO" id="GO:0006526">
    <property type="term" value="P:L-arginine biosynthetic process"/>
    <property type="evidence" value="ECO:0007669"/>
    <property type="project" value="UniProtKB-KW"/>
</dbReference>
<evidence type="ECO:0000259" key="15">
    <source>
        <dbReference type="Pfam" id="PF00764"/>
    </source>
</evidence>
<name>A0A8W7PU82_ANOCL</name>
<dbReference type="Pfam" id="PF00764">
    <property type="entry name" value="Arginosuc_synth"/>
    <property type="match status" value="1"/>
</dbReference>
<evidence type="ECO:0000256" key="8">
    <source>
        <dbReference type="ARBA" id="ARBA00022598"/>
    </source>
</evidence>
<evidence type="ECO:0000256" key="7">
    <source>
        <dbReference type="ARBA" id="ARBA00022571"/>
    </source>
</evidence>
<evidence type="ECO:0000256" key="13">
    <source>
        <dbReference type="ARBA" id="ARBA00049077"/>
    </source>
</evidence>
<keyword evidence="6" id="KW-0835">Urea cycle</keyword>
<dbReference type="HAMAP" id="MF_00005">
    <property type="entry name" value="Arg_succ_synth_type1"/>
    <property type="match status" value="1"/>
</dbReference>
<comment type="pathway">
    <text evidence="2">Nitrogen metabolism; urea cycle; (N(omega)-L-arginino)succinate from L-aspartate and L-citrulline: step 1/1.</text>
</comment>
<evidence type="ECO:0000256" key="11">
    <source>
        <dbReference type="ARBA" id="ARBA00022840"/>
    </source>
</evidence>
<evidence type="ECO:0000313" key="17">
    <source>
        <dbReference type="EnsemblMetazoa" id="ACOM037286-PA.1"/>
    </source>
</evidence>
<dbReference type="Pfam" id="PF20979">
    <property type="entry name" value="Arginosuc_syn_C"/>
    <property type="match status" value="1"/>
</dbReference>
<dbReference type="FunFam" id="3.40.50.620:FF:000019">
    <property type="entry name" value="Argininosuccinate synthase"/>
    <property type="match status" value="1"/>
</dbReference>
<feature type="domain" description="Arginosuccinate synthase-like N-terminal" evidence="15">
    <location>
        <begin position="45"/>
        <end position="209"/>
    </location>
</feature>
<dbReference type="InterPro" id="IPR018223">
    <property type="entry name" value="Arginosuc_synth_CS"/>
</dbReference>
<accession>A0A8W7PU82</accession>
<comment type="similarity">
    <text evidence="14">Belongs to the argininosuccinate synthase family.</text>
</comment>
<organism evidence="17">
    <name type="scientific">Anopheles coluzzii</name>
    <name type="common">African malaria mosquito</name>
    <dbReference type="NCBI Taxonomy" id="1518534"/>
    <lineage>
        <taxon>Eukaryota</taxon>
        <taxon>Metazoa</taxon>
        <taxon>Ecdysozoa</taxon>
        <taxon>Arthropoda</taxon>
        <taxon>Hexapoda</taxon>
        <taxon>Insecta</taxon>
        <taxon>Pterygota</taxon>
        <taxon>Neoptera</taxon>
        <taxon>Endopterygota</taxon>
        <taxon>Diptera</taxon>
        <taxon>Nematocera</taxon>
        <taxon>Culicoidea</taxon>
        <taxon>Culicidae</taxon>
        <taxon>Anophelinae</taxon>
        <taxon>Anopheles</taxon>
    </lineage>
</organism>
<evidence type="ECO:0000256" key="1">
    <source>
        <dbReference type="ARBA" id="ARBA00004967"/>
    </source>
</evidence>
<dbReference type="SUPFAM" id="SSF69864">
    <property type="entry name" value="Argininosuccinate synthetase, C-terminal domain"/>
    <property type="match status" value="1"/>
</dbReference>
<dbReference type="GO" id="GO:0000050">
    <property type="term" value="P:urea cycle"/>
    <property type="evidence" value="ECO:0007669"/>
    <property type="project" value="UniProtKB-KW"/>
</dbReference>